<keyword evidence="3" id="KW-0677">Repeat</keyword>
<dbReference type="InterPro" id="IPR036508">
    <property type="entry name" value="Chitin-bd_dom_sf"/>
</dbReference>
<feature type="domain" description="Chitin-binding type-2" evidence="7">
    <location>
        <begin position="27"/>
        <end position="86"/>
    </location>
</feature>
<evidence type="ECO:0000259" key="7">
    <source>
        <dbReference type="PROSITE" id="PS50940"/>
    </source>
</evidence>
<keyword evidence="5" id="KW-0325">Glycoprotein</keyword>
<evidence type="ECO:0000256" key="6">
    <source>
        <dbReference type="SAM" id="SignalP"/>
    </source>
</evidence>
<dbReference type="GeneID" id="112050172"/>
<evidence type="ECO:0000313" key="8">
    <source>
        <dbReference type="Proteomes" id="UP001652582"/>
    </source>
</evidence>
<name>A0ABM3LDS1_BICAN</name>
<dbReference type="PANTHER" id="PTHR23301:SF0">
    <property type="entry name" value="CHITIN-BINDING TYPE-2 DOMAIN-CONTAINING PROTEIN-RELATED"/>
    <property type="match status" value="1"/>
</dbReference>
<evidence type="ECO:0000256" key="1">
    <source>
        <dbReference type="ARBA" id="ARBA00022669"/>
    </source>
</evidence>
<reference evidence="9" key="1">
    <citation type="submission" date="2025-08" db="UniProtKB">
        <authorList>
            <consortium name="RefSeq"/>
        </authorList>
    </citation>
    <scope>IDENTIFICATION</scope>
</reference>
<sequence>MMFSVLLLPLLLLASLAASKPQYGNAQFSCPQPYGYFKASNQCDQYVECKNNVPLQLSCPTGLQFNPMRQWIEYPCDAPAVVRCNPSPARTYVAPTTPAPPPPTTPAPVVVQPRDFSCPQPQGYFRTSTGCEQYVECKNSVPRTFSCPRGLYFNPQVQWTQYPCDQASKAICDEPLEIEAIPEPEPVTTPAPAPAPICQPVASCLGPAPTCQPVAPCSAPAPPPPCTQCYQ</sequence>
<feature type="chain" id="PRO_5045196619" evidence="6">
    <location>
        <begin position="19"/>
        <end position="231"/>
    </location>
</feature>
<dbReference type="Proteomes" id="UP001652582">
    <property type="component" value="Chromosome 4"/>
</dbReference>
<evidence type="ECO:0000256" key="2">
    <source>
        <dbReference type="ARBA" id="ARBA00022729"/>
    </source>
</evidence>
<gene>
    <name evidence="9" type="primary">LOC112050172</name>
</gene>
<organism evidence="8 9">
    <name type="scientific">Bicyclus anynana</name>
    <name type="common">Squinting bush brown butterfly</name>
    <dbReference type="NCBI Taxonomy" id="110368"/>
    <lineage>
        <taxon>Eukaryota</taxon>
        <taxon>Metazoa</taxon>
        <taxon>Ecdysozoa</taxon>
        <taxon>Arthropoda</taxon>
        <taxon>Hexapoda</taxon>
        <taxon>Insecta</taxon>
        <taxon>Pterygota</taxon>
        <taxon>Neoptera</taxon>
        <taxon>Endopterygota</taxon>
        <taxon>Lepidoptera</taxon>
        <taxon>Glossata</taxon>
        <taxon>Ditrysia</taxon>
        <taxon>Papilionoidea</taxon>
        <taxon>Nymphalidae</taxon>
        <taxon>Satyrinae</taxon>
        <taxon>Satyrini</taxon>
        <taxon>Mycalesina</taxon>
        <taxon>Bicyclus</taxon>
    </lineage>
</organism>
<protein>
    <submittedName>
        <fullName evidence="9">Protein obstructor-E-like</fullName>
    </submittedName>
</protein>
<dbReference type="PANTHER" id="PTHR23301">
    <property type="entry name" value="CHITIN BINDING PERITROPHIN-A"/>
    <property type="match status" value="1"/>
</dbReference>
<evidence type="ECO:0000313" key="9">
    <source>
        <dbReference type="RefSeq" id="XP_052737203.1"/>
    </source>
</evidence>
<keyword evidence="8" id="KW-1185">Reference proteome</keyword>
<feature type="domain" description="Chitin-binding type-2" evidence="7">
    <location>
        <begin position="115"/>
        <end position="174"/>
    </location>
</feature>
<dbReference type="SUPFAM" id="SSF57625">
    <property type="entry name" value="Invertebrate chitin-binding proteins"/>
    <property type="match status" value="2"/>
</dbReference>
<keyword evidence="4" id="KW-1015">Disulfide bond</keyword>
<feature type="signal peptide" evidence="6">
    <location>
        <begin position="1"/>
        <end position="18"/>
    </location>
</feature>
<dbReference type="Gene3D" id="2.170.140.10">
    <property type="entry name" value="Chitin binding domain"/>
    <property type="match status" value="2"/>
</dbReference>
<evidence type="ECO:0000256" key="3">
    <source>
        <dbReference type="ARBA" id="ARBA00022737"/>
    </source>
</evidence>
<dbReference type="InterPro" id="IPR002557">
    <property type="entry name" value="Chitin-bd_dom"/>
</dbReference>
<evidence type="ECO:0000256" key="5">
    <source>
        <dbReference type="ARBA" id="ARBA00023180"/>
    </source>
</evidence>
<accession>A0ABM3LDS1</accession>
<dbReference type="Pfam" id="PF01607">
    <property type="entry name" value="CBM_14"/>
    <property type="match status" value="2"/>
</dbReference>
<dbReference type="SMART" id="SM00494">
    <property type="entry name" value="ChtBD2"/>
    <property type="match status" value="2"/>
</dbReference>
<dbReference type="PROSITE" id="PS50940">
    <property type="entry name" value="CHIT_BIND_II"/>
    <property type="match status" value="2"/>
</dbReference>
<dbReference type="InterPro" id="IPR051940">
    <property type="entry name" value="Chitin_bind-dev_reg"/>
</dbReference>
<keyword evidence="1" id="KW-0147">Chitin-binding</keyword>
<dbReference type="RefSeq" id="XP_052737203.1">
    <property type="nucleotide sequence ID" value="XM_052881243.1"/>
</dbReference>
<keyword evidence="2 6" id="KW-0732">Signal</keyword>
<evidence type="ECO:0000256" key="4">
    <source>
        <dbReference type="ARBA" id="ARBA00023157"/>
    </source>
</evidence>
<proteinExistence type="predicted"/>